<proteinExistence type="predicted"/>
<comment type="caution">
    <text evidence="2">The sequence shown here is derived from an EMBL/GenBank/DDBJ whole genome shotgun (WGS) entry which is preliminary data.</text>
</comment>
<gene>
    <name evidence="2" type="ORF">SDC9_210960</name>
</gene>
<name>A0A645JHP0_9ZZZZ</name>
<feature type="transmembrane region" description="Helical" evidence="1">
    <location>
        <begin position="7"/>
        <end position="26"/>
    </location>
</feature>
<reference evidence="2" key="1">
    <citation type="submission" date="2019-08" db="EMBL/GenBank/DDBJ databases">
        <authorList>
            <person name="Kucharzyk K."/>
            <person name="Murdoch R.W."/>
            <person name="Higgins S."/>
            <person name="Loffler F."/>
        </authorList>
    </citation>
    <scope>NUCLEOTIDE SEQUENCE</scope>
</reference>
<feature type="transmembrane region" description="Helical" evidence="1">
    <location>
        <begin position="32"/>
        <end position="53"/>
    </location>
</feature>
<evidence type="ECO:0000313" key="2">
    <source>
        <dbReference type="EMBL" id="MPN63205.1"/>
    </source>
</evidence>
<evidence type="ECO:0000256" key="1">
    <source>
        <dbReference type="SAM" id="Phobius"/>
    </source>
</evidence>
<feature type="transmembrane region" description="Helical" evidence="1">
    <location>
        <begin position="96"/>
        <end position="116"/>
    </location>
</feature>
<keyword evidence="1" id="KW-1133">Transmembrane helix</keyword>
<dbReference type="EMBL" id="VSSQ01142264">
    <property type="protein sequence ID" value="MPN63205.1"/>
    <property type="molecule type" value="Genomic_DNA"/>
</dbReference>
<feature type="transmembrane region" description="Helical" evidence="1">
    <location>
        <begin position="122"/>
        <end position="142"/>
    </location>
</feature>
<keyword evidence="1" id="KW-0472">Membrane</keyword>
<accession>A0A645JHP0</accession>
<protein>
    <submittedName>
        <fullName evidence="2">Uncharacterized protein</fullName>
    </submittedName>
</protein>
<dbReference type="AlphaFoldDB" id="A0A645JHP0"/>
<organism evidence="2">
    <name type="scientific">bioreactor metagenome</name>
    <dbReference type="NCBI Taxonomy" id="1076179"/>
    <lineage>
        <taxon>unclassified sequences</taxon>
        <taxon>metagenomes</taxon>
        <taxon>ecological metagenomes</taxon>
    </lineage>
</organism>
<sequence>MGSYVDAICGYSIIAFSFVGLGVAAFHTEGVFIHKGAVIAVILGAFASILDIYARLIYQRYLVALTENGMPIDDEKEDDNKTKSLKSKINYFRKRIGKEIGISGAYMPALIISAIFNVFDVILIFYFLFNLAAFCASFLLYVKRAQDIDNQ</sequence>
<keyword evidence="1" id="KW-0812">Transmembrane</keyword>